<comment type="subcellular location">
    <subcellularLocation>
        <location evidence="1">Membrane</location>
        <topology evidence="1">Single-pass type II membrane protein</topology>
    </subcellularLocation>
</comment>
<dbReference type="Gene3D" id="2.60.40.1660">
    <property type="entry name" value="Na, k-atpase alpha subunit"/>
    <property type="match status" value="1"/>
</dbReference>
<evidence type="ECO:0000313" key="8">
    <source>
        <dbReference type="EMBL" id="AKI80039.1"/>
    </source>
</evidence>
<evidence type="ECO:0000256" key="1">
    <source>
        <dbReference type="ARBA" id="ARBA00004606"/>
    </source>
</evidence>
<dbReference type="Proteomes" id="UP000240461">
    <property type="component" value="Segment"/>
</dbReference>
<keyword evidence="5 7" id="KW-0472">Membrane</keyword>
<evidence type="ECO:0000256" key="2">
    <source>
        <dbReference type="ARBA" id="ARBA00022692"/>
    </source>
</evidence>
<feature type="transmembrane region" description="Helical" evidence="7">
    <location>
        <begin position="12"/>
        <end position="30"/>
    </location>
</feature>
<keyword evidence="9" id="KW-1185">Reference proteome</keyword>
<dbReference type="GO" id="GO:0005890">
    <property type="term" value="C:sodium:potassium-exchanging ATPase complex"/>
    <property type="evidence" value="ECO:0007669"/>
    <property type="project" value="InterPro"/>
</dbReference>
<reference evidence="8 9" key="1">
    <citation type="submission" date="2014-10" db="EMBL/GenBank/DDBJ databases">
        <title>Pan-genome analysis of Brazilian lineage A amoebal mimiviruses.</title>
        <authorList>
            <person name="Assis F.L."/>
            <person name="Abrahao J.S."/>
            <person name="Kroon E.G."/>
            <person name="Dornas F.P."/>
            <person name="Andrade K.R."/>
            <person name="Borato P.V.M."/>
            <person name="Pilotto M.R."/>
            <person name="Benamar S."/>
            <person name="LaScola B."/>
            <person name="Colson P."/>
        </authorList>
    </citation>
    <scope>NUCLEOTIDE SEQUENCE [LARGE SCALE GENOMIC DNA]</scope>
    <source>
        <strain evidence="8 9">Kroon</strain>
    </source>
</reference>
<dbReference type="InterPro" id="IPR038702">
    <property type="entry name" value="Na/K_ATPase_sub_beta_sf"/>
</dbReference>
<evidence type="ECO:0000256" key="3">
    <source>
        <dbReference type="ARBA" id="ARBA00022968"/>
    </source>
</evidence>
<keyword evidence="3" id="KW-0735">Signal-anchor</keyword>
<sequence>MNENFICNKYFVTILIIIIIILIVLLIVFLTRKKPRFERMENVGGLTFAEKPWSNTQDADTYKIVDNDFDKYVDELTKLLGNKNRAKRKDEVYRDYIRSKPINKNNQQTKNTPTPLDDRPDLSQCQPCICPNDRYIPDSESSENDNHLDREIRKKISELGSYVKNKYKR</sequence>
<feature type="compositionally biased region" description="Low complexity" evidence="6">
    <location>
        <begin position="100"/>
        <end position="115"/>
    </location>
</feature>
<dbReference type="Pfam" id="PF00287">
    <property type="entry name" value="Na_K-ATPase"/>
    <property type="match status" value="1"/>
</dbReference>
<evidence type="ECO:0000313" key="9">
    <source>
        <dbReference type="Proteomes" id="UP000240461"/>
    </source>
</evidence>
<accession>A0A0G2Y671</accession>
<keyword evidence="2 7" id="KW-0812">Transmembrane</keyword>
<dbReference type="GO" id="GO:0006814">
    <property type="term" value="P:sodium ion transport"/>
    <property type="evidence" value="ECO:0007669"/>
    <property type="project" value="InterPro"/>
</dbReference>
<dbReference type="InterPro" id="IPR000402">
    <property type="entry name" value="Na/K_ATPase_sub_beta"/>
</dbReference>
<evidence type="ECO:0000256" key="5">
    <source>
        <dbReference type="ARBA" id="ARBA00023136"/>
    </source>
</evidence>
<organism evidence="8 9">
    <name type="scientific">Acanthamoeba polyphaga mimivirus Kroon</name>
    <dbReference type="NCBI Taxonomy" id="3069720"/>
    <lineage>
        <taxon>Viruses</taxon>
        <taxon>Varidnaviria</taxon>
        <taxon>Bamfordvirae</taxon>
        <taxon>Nucleocytoviricota</taxon>
        <taxon>Megaviricetes</taxon>
        <taxon>Imitervirales</taxon>
        <taxon>Mimiviridae</taxon>
        <taxon>Megamimivirinae</taxon>
        <taxon>Mimivirus</taxon>
        <taxon>Mimivirus lagoaense</taxon>
    </lineage>
</organism>
<dbReference type="GO" id="GO:0006813">
    <property type="term" value="P:potassium ion transport"/>
    <property type="evidence" value="ECO:0007669"/>
    <property type="project" value="InterPro"/>
</dbReference>
<dbReference type="EMBL" id="KM982402">
    <property type="protein sequence ID" value="AKI80039.1"/>
    <property type="molecule type" value="Genomic_DNA"/>
</dbReference>
<name>A0A0G2Y671_9VIRU</name>
<dbReference type="KEGG" id="vg:80513837"/>
<evidence type="ECO:0000256" key="7">
    <source>
        <dbReference type="SAM" id="Phobius"/>
    </source>
</evidence>
<feature type="region of interest" description="Disordered" evidence="6">
    <location>
        <begin position="99"/>
        <end position="123"/>
    </location>
</feature>
<proteinExistence type="predicted"/>
<keyword evidence="4 7" id="KW-1133">Transmembrane helix</keyword>
<protein>
    <submittedName>
        <fullName evidence="8">Uncharacterized protein</fullName>
    </submittedName>
</protein>
<evidence type="ECO:0000256" key="6">
    <source>
        <dbReference type="SAM" id="MobiDB-lite"/>
    </source>
</evidence>
<evidence type="ECO:0000256" key="4">
    <source>
        <dbReference type="ARBA" id="ARBA00022989"/>
    </source>
</evidence>